<evidence type="ECO:0008006" key="5">
    <source>
        <dbReference type="Google" id="ProtNLM"/>
    </source>
</evidence>
<gene>
    <name evidence="3" type="ORF">EKD16_13415</name>
</gene>
<dbReference type="InterPro" id="IPR021449">
    <property type="entry name" value="DUF3099"/>
</dbReference>
<protein>
    <recommendedName>
        <fullName evidence="5">DUF3099 domain-containing protein</fullName>
    </recommendedName>
</protein>
<evidence type="ECO:0000256" key="1">
    <source>
        <dbReference type="SAM" id="MobiDB-lite"/>
    </source>
</evidence>
<accession>A0A4P6Q1P5</accession>
<dbReference type="Pfam" id="PF11298">
    <property type="entry name" value="DUF3099"/>
    <property type="match status" value="1"/>
</dbReference>
<dbReference type="KEGG" id="strr:EKD16_13415"/>
<keyword evidence="2" id="KW-1133">Transmembrane helix</keyword>
<reference evidence="3 4" key="1">
    <citation type="submission" date="2019-02" db="EMBL/GenBank/DDBJ databases">
        <authorList>
            <person name="Khodamoradi S."/>
            <person name="Hahnke R.L."/>
            <person name="Kaempfer P."/>
            <person name="Schumann P."/>
            <person name="Rohde M."/>
            <person name="Steinert M."/>
            <person name="Luzhetskyy A."/>
            <person name="Wink J."/>
            <person name="Ruckert C."/>
        </authorList>
    </citation>
    <scope>NUCLEOTIDE SEQUENCE [LARGE SCALE GENOMIC DNA]</scope>
    <source>
        <strain evidence="3 4">M2</strain>
    </source>
</reference>
<sequence>MVGLSADAAVNAGRRRFPHAAWGRAGRRRAAPGQPPRGEYAGGMKRRARRYTALMATCLVLFGGSLPVYYLFGAGWALAMCAVAMVLPPIAVILGNTADPADPREDDTGYGPNA</sequence>
<feature type="transmembrane region" description="Helical" evidence="2">
    <location>
        <begin position="51"/>
        <end position="70"/>
    </location>
</feature>
<proteinExistence type="predicted"/>
<dbReference type="AlphaFoldDB" id="A0A4P6Q1P5"/>
<organism evidence="3 4">
    <name type="scientific">Streptomonospora litoralis</name>
    <dbReference type="NCBI Taxonomy" id="2498135"/>
    <lineage>
        <taxon>Bacteria</taxon>
        <taxon>Bacillati</taxon>
        <taxon>Actinomycetota</taxon>
        <taxon>Actinomycetes</taxon>
        <taxon>Streptosporangiales</taxon>
        <taxon>Nocardiopsidaceae</taxon>
        <taxon>Streptomonospora</taxon>
    </lineage>
</organism>
<keyword evidence="2" id="KW-0472">Membrane</keyword>
<keyword evidence="4" id="KW-1185">Reference proteome</keyword>
<keyword evidence="2" id="KW-0812">Transmembrane</keyword>
<feature type="region of interest" description="Disordered" evidence="1">
    <location>
        <begin position="20"/>
        <end position="43"/>
    </location>
</feature>
<feature type="transmembrane region" description="Helical" evidence="2">
    <location>
        <begin position="76"/>
        <end position="94"/>
    </location>
</feature>
<dbReference type="EMBL" id="CP036455">
    <property type="protein sequence ID" value="QBI54465.1"/>
    <property type="molecule type" value="Genomic_DNA"/>
</dbReference>
<name>A0A4P6Q1P5_9ACTN</name>
<evidence type="ECO:0000313" key="4">
    <source>
        <dbReference type="Proteomes" id="UP000292235"/>
    </source>
</evidence>
<evidence type="ECO:0000256" key="2">
    <source>
        <dbReference type="SAM" id="Phobius"/>
    </source>
</evidence>
<dbReference type="Proteomes" id="UP000292235">
    <property type="component" value="Chromosome"/>
</dbReference>
<evidence type="ECO:0000313" key="3">
    <source>
        <dbReference type="EMBL" id="QBI54465.1"/>
    </source>
</evidence>